<evidence type="ECO:0000313" key="4">
    <source>
        <dbReference type="Proteomes" id="UP000030641"/>
    </source>
</evidence>
<dbReference type="PANTHER" id="PTHR31987">
    <property type="entry name" value="GLUTAMINASE A-RELATED"/>
    <property type="match status" value="1"/>
</dbReference>
<dbReference type="OrthoDB" id="3918848at2759"/>
<keyword evidence="4" id="KW-1185">Reference proteome</keyword>
<name>A0A074Z1B0_AURSE</name>
<dbReference type="EMBL" id="KL584768">
    <property type="protein sequence ID" value="KEQ92891.1"/>
    <property type="molecule type" value="Genomic_DNA"/>
</dbReference>
<dbReference type="InterPro" id="IPR032514">
    <property type="entry name" value="GtaA_central"/>
</dbReference>
<sequence>MGIASSSVAFEYAPIQPPSYPLAVRNPYLSTWLPGDQVAKLPSCQPQFWFGNNLGWSVMANVDKQTYNLFGVTNPAASTKSAVVTNASFTSTHSVFTVTAGHIEFTLDFFSPVSPQNYVRQSLPFSYLSVTTTPKDGKAHDVDIYSDIDEFWTGDKAKSCSSSVINGTHLYEFGADGPTFSQSKSEIALWAKVVFAAHQETYSISSTSGSAKVSRAQFQATGNVTSSGAGSDDCKVGGSYGFAYRLGQVQQSTTVRYAVGVVREEAVNYLDAPQTHYYRSVYPDTPSAVSHFFDDYDAAYNESLALDSSIETTASSLVGTNYSDILALSTRQVMGGIDLTIPADTLDTTELRAFIKEISSDGNMNTVDIIFPTFPFFYVYAPEYIKLLLDPVLEYLASGCYPNPWVVHDIGANYPNATGHDAGKDERMPIEETGNLFILIDAYEKATGDKTWAAQYSDLWPGYAEYLAHNGLYPEHQLSTTDGLGAFTNMTSLAIKAAVGLSAYASISGQKEYTELAQQFATTILTPGVGIAKNDKTKQSYLDLTYGAKNWYLTFNLFPQALLNLTAFPSSLFTSQSSFYPTIRSPSGVAISSTAAWGKTDWDVWVAATSEEATRNMFVDDIWAYISNKKNTLPFSDRYFVKGTKEGLGEFRARPTVGAHWAIWALALGPNSG</sequence>
<dbReference type="GeneID" id="25370508"/>
<evidence type="ECO:0000313" key="3">
    <source>
        <dbReference type="EMBL" id="KEQ92891.1"/>
    </source>
</evidence>
<dbReference type="HOGENOM" id="CLU_008020_1_0_1"/>
<dbReference type="RefSeq" id="XP_013341418.1">
    <property type="nucleotide sequence ID" value="XM_013485964.1"/>
</dbReference>
<evidence type="ECO:0000259" key="1">
    <source>
        <dbReference type="Pfam" id="PF16335"/>
    </source>
</evidence>
<dbReference type="InterPro" id="IPR052743">
    <property type="entry name" value="Glutaminase_GtaA"/>
</dbReference>
<reference evidence="3 4" key="1">
    <citation type="journal article" date="2014" name="BMC Genomics">
        <title>Genome sequencing of four Aureobasidium pullulans varieties: biotechnological potential, stress tolerance, and description of new species.</title>
        <authorList>
            <person name="Gostin Ar C."/>
            <person name="Ohm R.A."/>
            <person name="Kogej T."/>
            <person name="Sonjak S."/>
            <person name="Turk M."/>
            <person name="Zajc J."/>
            <person name="Zalar P."/>
            <person name="Grube M."/>
            <person name="Sun H."/>
            <person name="Han J."/>
            <person name="Sharma A."/>
            <person name="Chiniquy J."/>
            <person name="Ngan C.Y."/>
            <person name="Lipzen A."/>
            <person name="Barry K."/>
            <person name="Grigoriev I.V."/>
            <person name="Gunde-Cimerman N."/>
        </authorList>
    </citation>
    <scope>NUCLEOTIDE SEQUENCE [LARGE SCALE GENOMIC DNA]</scope>
    <source>
        <strain evidence="3 4">EXF-2481</strain>
    </source>
</reference>
<evidence type="ECO:0000259" key="2">
    <source>
        <dbReference type="Pfam" id="PF17168"/>
    </source>
</evidence>
<dbReference type="STRING" id="1043005.A0A074Z1B0"/>
<accession>A0A074Z1B0</accession>
<feature type="domain" description="Glutaminase A N-terminal" evidence="2">
    <location>
        <begin position="92"/>
        <end position="312"/>
    </location>
</feature>
<evidence type="ECO:0008006" key="5">
    <source>
        <dbReference type="Google" id="ProtNLM"/>
    </source>
</evidence>
<dbReference type="AlphaFoldDB" id="A0A074Z1B0"/>
<dbReference type="InterPro" id="IPR033433">
    <property type="entry name" value="GtaA_N"/>
</dbReference>
<protein>
    <recommendedName>
        <fullName evidence="5">DUF1793-domain-containing protein</fullName>
    </recommendedName>
</protein>
<dbReference type="Pfam" id="PF16335">
    <property type="entry name" value="GtaA_6_Hairpin"/>
    <property type="match status" value="1"/>
</dbReference>
<organism evidence="3 4">
    <name type="scientific">Aureobasidium subglaciale (strain EXF-2481)</name>
    <name type="common">Aureobasidium pullulans var. subglaciale</name>
    <dbReference type="NCBI Taxonomy" id="1043005"/>
    <lineage>
        <taxon>Eukaryota</taxon>
        <taxon>Fungi</taxon>
        <taxon>Dikarya</taxon>
        <taxon>Ascomycota</taxon>
        <taxon>Pezizomycotina</taxon>
        <taxon>Dothideomycetes</taxon>
        <taxon>Dothideomycetidae</taxon>
        <taxon>Dothideales</taxon>
        <taxon>Saccotheciaceae</taxon>
        <taxon>Aureobasidium</taxon>
    </lineage>
</organism>
<dbReference type="Pfam" id="PF17168">
    <property type="entry name" value="DUF5127"/>
    <property type="match status" value="1"/>
</dbReference>
<dbReference type="OMA" id="FSDRYWV"/>
<feature type="domain" description="Glutaminase A central" evidence="1">
    <location>
        <begin position="319"/>
        <end position="663"/>
    </location>
</feature>
<dbReference type="InParanoid" id="A0A074Z1B0"/>
<dbReference type="PANTHER" id="PTHR31987:SF14">
    <property type="entry name" value="PUTATIVE (AFU_ORTHOLOGUE AFUA_6G09910)-RELATED"/>
    <property type="match status" value="1"/>
</dbReference>
<proteinExistence type="predicted"/>
<gene>
    <name evidence="3" type="ORF">AUEXF2481DRAFT_68173</name>
</gene>
<dbReference type="Proteomes" id="UP000030641">
    <property type="component" value="Unassembled WGS sequence"/>
</dbReference>